<comment type="caution">
    <text evidence="2">The sequence shown here is derived from an EMBL/GenBank/DDBJ whole genome shotgun (WGS) entry which is preliminary data.</text>
</comment>
<organism evidence="2 3">
    <name type="scientific">Parthenolecanium corni</name>
    <dbReference type="NCBI Taxonomy" id="536013"/>
    <lineage>
        <taxon>Eukaryota</taxon>
        <taxon>Metazoa</taxon>
        <taxon>Ecdysozoa</taxon>
        <taxon>Arthropoda</taxon>
        <taxon>Hexapoda</taxon>
        <taxon>Insecta</taxon>
        <taxon>Pterygota</taxon>
        <taxon>Neoptera</taxon>
        <taxon>Paraneoptera</taxon>
        <taxon>Hemiptera</taxon>
        <taxon>Sternorrhyncha</taxon>
        <taxon>Coccoidea</taxon>
        <taxon>Coccidae</taxon>
        <taxon>Parthenolecanium</taxon>
    </lineage>
</organism>
<evidence type="ECO:0000313" key="3">
    <source>
        <dbReference type="Proteomes" id="UP001367676"/>
    </source>
</evidence>
<evidence type="ECO:0000313" key="2">
    <source>
        <dbReference type="EMBL" id="KAK7604206.1"/>
    </source>
</evidence>
<dbReference type="EMBL" id="JBBCAQ010000004">
    <property type="protein sequence ID" value="KAK7604206.1"/>
    <property type="molecule type" value="Genomic_DNA"/>
</dbReference>
<feature type="region of interest" description="Disordered" evidence="1">
    <location>
        <begin position="1"/>
        <end position="52"/>
    </location>
</feature>
<accession>A0AAN9Y9L6</accession>
<feature type="compositionally biased region" description="Basic and acidic residues" evidence="1">
    <location>
        <begin position="12"/>
        <end position="21"/>
    </location>
</feature>
<proteinExistence type="predicted"/>
<dbReference type="AlphaFoldDB" id="A0AAN9Y9L6"/>
<sequence>MGGAGTTAGTRRAHDGAENMKKKTPTIIREPTVEQQTSDARNREENSARAITWQKRFPPPLVVHPTKRLASQLAANRSAGVHSAQPMADRRGANFVLVLDVGMPFFFSSLFSRSSFLIRYMLSASASRPTQNSEPATASVERDIGVTCRRHA</sequence>
<evidence type="ECO:0000256" key="1">
    <source>
        <dbReference type="SAM" id="MobiDB-lite"/>
    </source>
</evidence>
<keyword evidence="3" id="KW-1185">Reference proteome</keyword>
<gene>
    <name evidence="2" type="ORF">V9T40_004479</name>
</gene>
<name>A0AAN9Y9L6_9HEMI</name>
<protein>
    <submittedName>
        <fullName evidence="2">Uncharacterized protein</fullName>
    </submittedName>
</protein>
<dbReference type="Proteomes" id="UP001367676">
    <property type="component" value="Unassembled WGS sequence"/>
</dbReference>
<reference evidence="2 3" key="1">
    <citation type="submission" date="2024-03" db="EMBL/GenBank/DDBJ databases">
        <title>Adaptation during the transition from Ophiocordyceps entomopathogen to insect associate is accompanied by gene loss and intensified selection.</title>
        <authorList>
            <person name="Ward C.M."/>
            <person name="Onetto C.A."/>
            <person name="Borneman A.R."/>
        </authorList>
    </citation>
    <scope>NUCLEOTIDE SEQUENCE [LARGE SCALE GENOMIC DNA]</scope>
    <source>
        <strain evidence="2">AWRI1</strain>
        <tissue evidence="2">Single Adult Female</tissue>
    </source>
</reference>